<dbReference type="Proteomes" id="UP000266673">
    <property type="component" value="Unassembled WGS sequence"/>
</dbReference>
<dbReference type="AlphaFoldDB" id="A0A397TUE0"/>
<dbReference type="STRING" id="44941.A0A397TUE0"/>
<keyword evidence="3" id="KW-1185">Reference proteome</keyword>
<dbReference type="GO" id="GO:0019005">
    <property type="term" value="C:SCF ubiquitin ligase complex"/>
    <property type="evidence" value="ECO:0007669"/>
    <property type="project" value="TreeGrafter"/>
</dbReference>
<dbReference type="EMBL" id="QKWP01002964">
    <property type="protein sequence ID" value="RIB01732.1"/>
    <property type="molecule type" value="Genomic_DNA"/>
</dbReference>
<dbReference type="PANTHER" id="PTHR13318">
    <property type="entry name" value="PARTNER OF PAIRED, ISOFORM B-RELATED"/>
    <property type="match status" value="1"/>
</dbReference>
<dbReference type="Gene3D" id="3.80.10.10">
    <property type="entry name" value="Ribonuclease Inhibitor"/>
    <property type="match status" value="2"/>
</dbReference>
<dbReference type="InterPro" id="IPR006553">
    <property type="entry name" value="Leu-rich_rpt_Cys-con_subtyp"/>
</dbReference>
<dbReference type="PANTHER" id="PTHR13318:SF95">
    <property type="entry name" value="F-BOX PROTEIN YLR352W"/>
    <property type="match status" value="1"/>
</dbReference>
<feature type="domain" description="F-box/LRR-repeat protein 15-like leucin rich repeat" evidence="1">
    <location>
        <begin position="163"/>
        <end position="333"/>
    </location>
</feature>
<evidence type="ECO:0000313" key="3">
    <source>
        <dbReference type="Proteomes" id="UP000266673"/>
    </source>
</evidence>
<dbReference type="InterPro" id="IPR057207">
    <property type="entry name" value="FBXL15_LRR"/>
</dbReference>
<dbReference type="SMART" id="SM00367">
    <property type="entry name" value="LRR_CC"/>
    <property type="match status" value="10"/>
</dbReference>
<accession>A0A397TUE0</accession>
<dbReference type="InterPro" id="IPR032675">
    <property type="entry name" value="LRR_dom_sf"/>
</dbReference>
<proteinExistence type="predicted"/>
<organism evidence="2 3">
    <name type="scientific">Gigaspora rosea</name>
    <dbReference type="NCBI Taxonomy" id="44941"/>
    <lineage>
        <taxon>Eukaryota</taxon>
        <taxon>Fungi</taxon>
        <taxon>Fungi incertae sedis</taxon>
        <taxon>Mucoromycota</taxon>
        <taxon>Glomeromycotina</taxon>
        <taxon>Glomeromycetes</taxon>
        <taxon>Diversisporales</taxon>
        <taxon>Gigasporaceae</taxon>
        <taxon>Gigaspora</taxon>
    </lineage>
</organism>
<comment type="caution">
    <text evidence="2">The sequence shown here is derived from an EMBL/GenBank/DDBJ whole genome shotgun (WGS) entry which is preliminary data.</text>
</comment>
<dbReference type="Pfam" id="PF25372">
    <property type="entry name" value="DUF7885"/>
    <property type="match status" value="1"/>
</dbReference>
<dbReference type="OrthoDB" id="2304771at2759"/>
<dbReference type="GO" id="GO:0031146">
    <property type="term" value="P:SCF-dependent proteasomal ubiquitin-dependent protein catabolic process"/>
    <property type="evidence" value="ECO:0007669"/>
    <property type="project" value="TreeGrafter"/>
</dbReference>
<evidence type="ECO:0000259" key="1">
    <source>
        <dbReference type="Pfam" id="PF25372"/>
    </source>
</evidence>
<gene>
    <name evidence="2" type="ORF">C2G38_2229855</name>
</gene>
<protein>
    <recommendedName>
        <fullName evidence="1">F-box/LRR-repeat protein 15-like leucin rich repeat domain-containing protein</fullName>
    </recommendedName>
</protein>
<sequence length="591" mass="67814">MYLLKRRKAEFSGDLTNTCIQWRKFKKVICGKYKPHAPFLLQLYLSSCKVSNNTLYVIAELCPNLQYLKIRWCCGLSNKVISKIAQICHLESLDVSRITRIKNIKRFGKYKYMKDITLCKIAYLSPNLQYLKLGAPIITDISLRAVAHSCINLRHLKLNYNENITDVSIIEIAQNCPYLEYLGLWRSNITDASLKQIAKLCSKLHTLRLIYCPKITDKGIYVIASACSNMQKYKLEDCEEITDISVKKIAQSNPNLKYLNFVGCHLVSDESICNIVQSCPKLEQLYLEGYNITDVSMSALANLYNLQKLDIEDCEKVSTNAIITLQNKNPTLNIISCLIKMKDKGMPIYVYNINETSKKSSERMKGNRYSPDCPFRMLINGSSNSGKTNMEINLMLGKKLKCMFNGKKGDRYIRNDDLVLVAKHSEPKWELVKNAYQIFANAPKPYREDVTFKTIVPDKIPDITKFSPERSTVVIFKDLCAEPKKVQVRIIPYFISGQHQNVSPIYVSQKYTQTPKIICENISHLCLFQGSGSRDDICRIVRQYTDDPKKASKIIDKHLRDRNFVVFDFTKAIDNPLAVRLGWDTPLKLDE</sequence>
<reference evidence="2 3" key="1">
    <citation type="submission" date="2018-06" db="EMBL/GenBank/DDBJ databases">
        <title>Comparative genomics reveals the genomic features of Rhizophagus irregularis, R. cerebriforme, R. diaphanum and Gigaspora rosea, and their symbiotic lifestyle signature.</title>
        <authorList>
            <person name="Morin E."/>
            <person name="San Clemente H."/>
            <person name="Chen E.C.H."/>
            <person name="De La Providencia I."/>
            <person name="Hainaut M."/>
            <person name="Kuo A."/>
            <person name="Kohler A."/>
            <person name="Murat C."/>
            <person name="Tang N."/>
            <person name="Roy S."/>
            <person name="Loubradou J."/>
            <person name="Henrissat B."/>
            <person name="Grigoriev I.V."/>
            <person name="Corradi N."/>
            <person name="Roux C."/>
            <person name="Martin F.M."/>
        </authorList>
    </citation>
    <scope>NUCLEOTIDE SEQUENCE [LARGE SCALE GENOMIC DNA]</scope>
    <source>
        <strain evidence="2 3">DAOM 194757</strain>
    </source>
</reference>
<dbReference type="SUPFAM" id="SSF52047">
    <property type="entry name" value="RNI-like"/>
    <property type="match status" value="2"/>
</dbReference>
<name>A0A397TUE0_9GLOM</name>
<evidence type="ECO:0000313" key="2">
    <source>
        <dbReference type="EMBL" id="RIB01732.1"/>
    </source>
</evidence>